<name>A0A4V6RHH4_9PEZI</name>
<reference evidence="1 2" key="1">
    <citation type="submission" date="2019-04" db="EMBL/GenBank/DDBJ databases">
        <title>Comparative genomics and transcriptomics to analyze fruiting body development in filamentous ascomycetes.</title>
        <authorList>
            <consortium name="DOE Joint Genome Institute"/>
            <person name="Lutkenhaus R."/>
            <person name="Traeger S."/>
            <person name="Breuer J."/>
            <person name="Kuo A."/>
            <person name="Lipzen A."/>
            <person name="Pangilinan J."/>
            <person name="Dilworth D."/>
            <person name="Sandor L."/>
            <person name="Poggeler S."/>
            <person name="Barry K."/>
            <person name="Grigoriev I.V."/>
            <person name="Nowrousian M."/>
        </authorList>
    </citation>
    <scope>NUCLEOTIDE SEQUENCE [LARGE SCALE GENOMIC DNA]</scope>
    <source>
        <strain evidence="1 2">CBS 389.68</strain>
    </source>
</reference>
<organism evidence="1 2">
    <name type="scientific">Ascodesmis nigricans</name>
    <dbReference type="NCBI Taxonomy" id="341454"/>
    <lineage>
        <taxon>Eukaryota</taxon>
        <taxon>Fungi</taxon>
        <taxon>Dikarya</taxon>
        <taxon>Ascomycota</taxon>
        <taxon>Pezizomycotina</taxon>
        <taxon>Pezizomycetes</taxon>
        <taxon>Pezizales</taxon>
        <taxon>Ascodesmidaceae</taxon>
        <taxon>Ascodesmis</taxon>
    </lineage>
</organism>
<dbReference type="InParanoid" id="A0A4V6RHH4"/>
<gene>
    <name evidence="1" type="ORF">EX30DRAFT_84459</name>
</gene>
<evidence type="ECO:0000313" key="1">
    <source>
        <dbReference type="EMBL" id="TGZ83535.1"/>
    </source>
</evidence>
<dbReference type="EMBL" id="ML220113">
    <property type="protein sequence ID" value="TGZ83535.1"/>
    <property type="molecule type" value="Genomic_DNA"/>
</dbReference>
<protein>
    <submittedName>
        <fullName evidence="1">Uncharacterized protein</fullName>
    </submittedName>
</protein>
<sequence length="71" mass="8566">MYHDRFTKLHFQQPCMHFRPKRNRKLGEVLTGHTYVKWGTDLPHLHPLQNPFVLHLLKHSQPLVHTQDTDF</sequence>
<evidence type="ECO:0000313" key="2">
    <source>
        <dbReference type="Proteomes" id="UP000298138"/>
    </source>
</evidence>
<dbReference type="AlphaFoldDB" id="A0A4V6RHH4"/>
<dbReference type="Proteomes" id="UP000298138">
    <property type="component" value="Unassembled WGS sequence"/>
</dbReference>
<accession>A0A4V6RHH4</accession>
<keyword evidence="2" id="KW-1185">Reference proteome</keyword>
<proteinExistence type="predicted"/>